<accession>A0A090AH21</accession>
<dbReference type="HOGENOM" id="CLU_1194437_0_0_6"/>
<name>A0A090AH21_9GAMM</name>
<gene>
    <name evidence="2" type="ORF">THII_3291</name>
</gene>
<sequence>MGGKQDGTGGQVPISSKSTTPQKTGITVTSLKERLCCSNKPTPFNAGELCKDGCSYYQKRHDDYVLRHSCCKSKSSPPDYYLDYGLKYCEKFTLETYPKLSPEGQQWLKKARCNLQIMMEKGLQNKPELELNSEKFRKFAFNTHPKAYLDAGLANLKNPKDWFYISTTPELKEWLKAETWEQANKVVSVIADKKIKDAFEYMEEQAKNFKNWTEEQVKNLQNWLKNFFDQKK</sequence>
<dbReference type="Proteomes" id="UP000031623">
    <property type="component" value="Chromosome"/>
</dbReference>
<feature type="compositionally biased region" description="Polar residues" evidence="1">
    <location>
        <begin position="13"/>
        <end position="26"/>
    </location>
</feature>
<dbReference type="KEGG" id="tig:THII_3291"/>
<dbReference type="AlphaFoldDB" id="A0A090AH21"/>
<evidence type="ECO:0000313" key="2">
    <source>
        <dbReference type="EMBL" id="BAP57588.1"/>
    </source>
</evidence>
<evidence type="ECO:0000256" key="1">
    <source>
        <dbReference type="SAM" id="MobiDB-lite"/>
    </source>
</evidence>
<organism evidence="2 3">
    <name type="scientific">Thioploca ingrica</name>
    <dbReference type="NCBI Taxonomy" id="40754"/>
    <lineage>
        <taxon>Bacteria</taxon>
        <taxon>Pseudomonadati</taxon>
        <taxon>Pseudomonadota</taxon>
        <taxon>Gammaproteobacteria</taxon>
        <taxon>Thiotrichales</taxon>
        <taxon>Thiotrichaceae</taxon>
        <taxon>Thioploca</taxon>
    </lineage>
</organism>
<feature type="compositionally biased region" description="Gly residues" evidence="1">
    <location>
        <begin position="1"/>
        <end position="10"/>
    </location>
</feature>
<dbReference type="EMBL" id="AP014633">
    <property type="protein sequence ID" value="BAP57588.1"/>
    <property type="molecule type" value="Genomic_DNA"/>
</dbReference>
<keyword evidence="3" id="KW-1185">Reference proteome</keyword>
<reference evidence="2" key="1">
    <citation type="journal article" date="2014" name="ISME J.">
        <title>Ecophysiology of Thioploca ingrica as revealed by the complete genome sequence supplemented with proteomic evidence.</title>
        <authorList>
            <person name="Kojima H."/>
            <person name="Ogura Y."/>
            <person name="Yamamoto N."/>
            <person name="Togashi T."/>
            <person name="Mori H."/>
            <person name="Watanabe T."/>
            <person name="Nemoto F."/>
            <person name="Kurokawa K."/>
            <person name="Hayashi T."/>
            <person name="Fukui M."/>
        </authorList>
    </citation>
    <scope>NUCLEOTIDE SEQUENCE [LARGE SCALE GENOMIC DNA]</scope>
</reference>
<evidence type="ECO:0000313" key="3">
    <source>
        <dbReference type="Proteomes" id="UP000031623"/>
    </source>
</evidence>
<dbReference type="STRING" id="40754.THII_3291"/>
<protein>
    <submittedName>
        <fullName evidence="2">Uncharacterized protein</fullName>
    </submittedName>
</protein>
<proteinExistence type="predicted"/>
<feature type="region of interest" description="Disordered" evidence="1">
    <location>
        <begin position="1"/>
        <end position="26"/>
    </location>
</feature>